<dbReference type="SUPFAM" id="SSF56601">
    <property type="entry name" value="beta-lactamase/transpeptidase-like"/>
    <property type="match status" value="1"/>
</dbReference>
<sequence>MTYERSDFSNLYRFIEQAVRSGELPSAVVGIGDRNGILDRKAFGARADGTPVGEDAIYPVFSVTKPIVGLAVMRLWERGVIHPGQAVAQHLPEFGENGKQGIKIWHLLTHTAGLDQSPIDRWFEGELPDEALGHSALYEAIASTAPKFPPGTAVAYDNAAFTVLAELIRRVTGQDCETYLREQILSPLGMRDTGFEVSAEQAGRLISVLAPEAYKAREEAYLKAKLPSGGLFSTAGDLLRLGRALLNEGRYDGGSIVHPATLREMIRPQTAAIDSEPDKAVFGLTWRLHVHNRGIINRDLYGHNGMGGCMFWIYPKQGVSFVLLTNFIGSRLDKVHIHNVFASCLKE</sequence>
<dbReference type="InterPro" id="IPR050789">
    <property type="entry name" value="Diverse_Enzym_Activities"/>
</dbReference>
<protein>
    <submittedName>
        <fullName evidence="2">Serine hydrolase domain-containing protein</fullName>
        <ecNumber evidence="2">3.-.-.-</ecNumber>
    </submittedName>
</protein>
<dbReference type="Gene3D" id="3.40.710.10">
    <property type="entry name" value="DD-peptidase/beta-lactamase superfamily"/>
    <property type="match status" value="1"/>
</dbReference>
<dbReference type="InterPro" id="IPR012338">
    <property type="entry name" value="Beta-lactam/transpept-like"/>
</dbReference>
<dbReference type="GO" id="GO:0016787">
    <property type="term" value="F:hydrolase activity"/>
    <property type="evidence" value="ECO:0007669"/>
    <property type="project" value="UniProtKB-KW"/>
</dbReference>
<dbReference type="PANTHER" id="PTHR43283">
    <property type="entry name" value="BETA-LACTAMASE-RELATED"/>
    <property type="match status" value="1"/>
</dbReference>
<gene>
    <name evidence="2" type="ORF">ACFQWB_15495</name>
</gene>
<name>A0ABW2V7V9_9BACL</name>
<dbReference type="InterPro" id="IPR001466">
    <property type="entry name" value="Beta-lactam-related"/>
</dbReference>
<keyword evidence="3" id="KW-1185">Reference proteome</keyword>
<feature type="domain" description="Beta-lactamase-related" evidence="1">
    <location>
        <begin position="13"/>
        <end position="327"/>
    </location>
</feature>
<accession>A0ABW2V7V9</accession>
<dbReference type="EC" id="3.-.-.-" evidence="2"/>
<dbReference type="Pfam" id="PF00144">
    <property type="entry name" value="Beta-lactamase"/>
    <property type="match status" value="1"/>
</dbReference>
<proteinExistence type="predicted"/>
<evidence type="ECO:0000313" key="2">
    <source>
        <dbReference type="EMBL" id="MFC7751323.1"/>
    </source>
</evidence>
<dbReference type="Proteomes" id="UP001596528">
    <property type="component" value="Unassembled WGS sequence"/>
</dbReference>
<keyword evidence="2" id="KW-0378">Hydrolase</keyword>
<evidence type="ECO:0000259" key="1">
    <source>
        <dbReference type="Pfam" id="PF00144"/>
    </source>
</evidence>
<comment type="caution">
    <text evidence="2">The sequence shown here is derived from an EMBL/GenBank/DDBJ whole genome shotgun (WGS) entry which is preliminary data.</text>
</comment>
<reference evidence="3" key="1">
    <citation type="journal article" date="2019" name="Int. J. Syst. Evol. Microbiol.">
        <title>The Global Catalogue of Microorganisms (GCM) 10K type strain sequencing project: providing services to taxonomists for standard genome sequencing and annotation.</title>
        <authorList>
            <consortium name="The Broad Institute Genomics Platform"/>
            <consortium name="The Broad Institute Genome Sequencing Center for Infectious Disease"/>
            <person name="Wu L."/>
            <person name="Ma J."/>
        </authorList>
    </citation>
    <scope>NUCLEOTIDE SEQUENCE [LARGE SCALE GENOMIC DNA]</scope>
    <source>
        <strain evidence="3">JCM 18657</strain>
    </source>
</reference>
<evidence type="ECO:0000313" key="3">
    <source>
        <dbReference type="Proteomes" id="UP001596528"/>
    </source>
</evidence>
<dbReference type="EMBL" id="JBHTGQ010000041">
    <property type="protein sequence ID" value="MFC7751323.1"/>
    <property type="molecule type" value="Genomic_DNA"/>
</dbReference>
<dbReference type="RefSeq" id="WP_170209421.1">
    <property type="nucleotide sequence ID" value="NZ_JBHTGQ010000041.1"/>
</dbReference>
<organism evidence="2 3">
    <name type="scientific">Paenibacillus thermoaerophilus</name>
    <dbReference type="NCBI Taxonomy" id="1215385"/>
    <lineage>
        <taxon>Bacteria</taxon>
        <taxon>Bacillati</taxon>
        <taxon>Bacillota</taxon>
        <taxon>Bacilli</taxon>
        <taxon>Bacillales</taxon>
        <taxon>Paenibacillaceae</taxon>
        <taxon>Paenibacillus</taxon>
    </lineage>
</organism>